<feature type="transmembrane region" description="Helical" evidence="4">
    <location>
        <begin position="129"/>
        <end position="153"/>
    </location>
</feature>
<feature type="transmembrane region" description="Helical" evidence="4">
    <location>
        <begin position="266"/>
        <end position="283"/>
    </location>
</feature>
<feature type="transmembrane region" description="Helical" evidence="4">
    <location>
        <begin position="240"/>
        <end position="259"/>
    </location>
</feature>
<feature type="transmembrane region" description="Helical" evidence="4">
    <location>
        <begin position="97"/>
        <end position="122"/>
    </location>
</feature>
<keyword evidence="7" id="KW-1185">Reference proteome</keyword>
<dbReference type="Gene3D" id="1.20.1250.20">
    <property type="entry name" value="MFS general substrate transporter like domains"/>
    <property type="match status" value="2"/>
</dbReference>
<evidence type="ECO:0000256" key="1">
    <source>
        <dbReference type="ARBA" id="ARBA00022692"/>
    </source>
</evidence>
<dbReference type="InterPro" id="IPR010645">
    <property type="entry name" value="MFS_4"/>
</dbReference>
<feature type="transmembrane region" description="Helical" evidence="4">
    <location>
        <begin position="159"/>
        <end position="179"/>
    </location>
</feature>
<dbReference type="GO" id="GO:0022857">
    <property type="term" value="F:transmembrane transporter activity"/>
    <property type="evidence" value="ECO:0007669"/>
    <property type="project" value="InterPro"/>
</dbReference>
<dbReference type="Proteomes" id="UP000005010">
    <property type="component" value="Chromosome"/>
</dbReference>
<keyword evidence="3 4" id="KW-0472">Membrane</keyword>
<feature type="domain" description="Major facilitator superfamily (MFS) profile" evidence="5">
    <location>
        <begin position="194"/>
        <end position="379"/>
    </location>
</feature>
<feature type="transmembrane region" description="Helical" evidence="4">
    <location>
        <begin position="350"/>
        <end position="374"/>
    </location>
</feature>
<sequence>MKARIFSCFLGSFMANGLARFGYVVMIPFLILEGHLSQAQSFQLGIAVLVGYVFGGVLINILSRFFSLEGIAKISFLVIALSFLACEWKNLPFMWLWIWRFLGGVSSASLMILLAPLCLPYVKENYRSVIGGFIFSGIGAGAIFSGFVLPPLALIDLQWAWLMLGGVGFIAFLVSLIALKNYSLSQTSKEKMPFKVPFHLWLLILSYGLNAIGFLPHTLFWVDYLVRDLHINSHVAGVSWAFFGFGAFVGSLVSGIIGYKIGATSANILMIILKAFSCFLGAFTHEMIWLNLSVFIMGATTIANVNLGNMMVLEIVGARYFARACSFLTMNFAIFQALFSYIFALSLEKIGYFWLFNLCGICLLVSVILLLPIYKARKI</sequence>
<dbReference type="EMBL" id="CP003479">
    <property type="protein sequence ID" value="AFI04735.1"/>
    <property type="molecule type" value="Genomic_DNA"/>
</dbReference>
<feature type="transmembrane region" description="Helical" evidence="4">
    <location>
        <begin position="41"/>
        <end position="62"/>
    </location>
</feature>
<name>I0EP66_HELC0</name>
<dbReference type="GO" id="GO:0005886">
    <property type="term" value="C:plasma membrane"/>
    <property type="evidence" value="ECO:0007669"/>
    <property type="project" value="TreeGrafter"/>
</dbReference>
<dbReference type="AlphaFoldDB" id="I0EP66"/>
<keyword evidence="1 4" id="KW-0812">Transmembrane</keyword>
<feature type="transmembrane region" description="Helical" evidence="4">
    <location>
        <begin position="320"/>
        <end position="344"/>
    </location>
</feature>
<dbReference type="SUPFAM" id="SSF103473">
    <property type="entry name" value="MFS general substrate transporter"/>
    <property type="match status" value="1"/>
</dbReference>
<organism evidence="6 7">
    <name type="scientific">Helicobacter cetorum (strain ATCC BAA-429 / MIT 00-7128)</name>
    <dbReference type="NCBI Taxonomy" id="182217"/>
    <lineage>
        <taxon>Bacteria</taxon>
        <taxon>Pseudomonadati</taxon>
        <taxon>Campylobacterota</taxon>
        <taxon>Epsilonproteobacteria</taxon>
        <taxon>Campylobacterales</taxon>
        <taxon>Helicobacteraceae</taxon>
        <taxon>Helicobacter</taxon>
    </lineage>
</organism>
<feature type="transmembrane region" description="Helical" evidence="4">
    <location>
        <begin position="200"/>
        <end position="220"/>
    </location>
</feature>
<dbReference type="KEGG" id="hce:HCW_07385"/>
<dbReference type="Pfam" id="PF06779">
    <property type="entry name" value="MFS_4"/>
    <property type="match status" value="1"/>
</dbReference>
<dbReference type="PATRIC" id="fig|182217.3.peg.1562"/>
<dbReference type="InterPro" id="IPR036259">
    <property type="entry name" value="MFS_trans_sf"/>
</dbReference>
<dbReference type="eggNOG" id="COG2814">
    <property type="taxonomic scope" value="Bacteria"/>
</dbReference>
<evidence type="ECO:0000313" key="7">
    <source>
        <dbReference type="Proteomes" id="UP000005010"/>
    </source>
</evidence>
<evidence type="ECO:0000256" key="2">
    <source>
        <dbReference type="ARBA" id="ARBA00022989"/>
    </source>
</evidence>
<evidence type="ECO:0000256" key="4">
    <source>
        <dbReference type="SAM" id="Phobius"/>
    </source>
</evidence>
<reference evidence="7" key="1">
    <citation type="submission" date="2012-04" db="EMBL/GenBank/DDBJ databases">
        <title>Complete genome sequence of Helicobacter cetorum strain MIT 00-7128.</title>
        <authorList>
            <person name="Kersulyte D."/>
            <person name="Berg D.E."/>
        </authorList>
    </citation>
    <scope>NUCLEOTIDE SEQUENCE [LARGE SCALE GENOMIC DNA]</scope>
    <source>
        <strain evidence="7">MIT 00-7128</strain>
    </source>
</reference>
<feature type="transmembrane region" description="Helical" evidence="4">
    <location>
        <begin position="74"/>
        <end position="91"/>
    </location>
</feature>
<feature type="transmembrane region" description="Helical" evidence="4">
    <location>
        <begin position="289"/>
        <end position="308"/>
    </location>
</feature>
<proteinExistence type="predicted"/>
<evidence type="ECO:0000313" key="6">
    <source>
        <dbReference type="EMBL" id="AFI04735.1"/>
    </source>
</evidence>
<dbReference type="PROSITE" id="PS50850">
    <property type="entry name" value="MFS"/>
    <property type="match status" value="1"/>
</dbReference>
<protein>
    <submittedName>
        <fullName evidence="6">Nitrite extrusion protein NarK</fullName>
    </submittedName>
</protein>
<dbReference type="HOGENOM" id="CLU_001265_7_1_7"/>
<gene>
    <name evidence="6" type="ordered locus">HCW_07385</name>
</gene>
<dbReference type="InterPro" id="IPR020846">
    <property type="entry name" value="MFS_dom"/>
</dbReference>
<evidence type="ECO:0000256" key="3">
    <source>
        <dbReference type="ARBA" id="ARBA00023136"/>
    </source>
</evidence>
<accession>I0EP66</accession>
<dbReference type="STRING" id="182217.HCW_07385"/>
<dbReference type="RefSeq" id="WP_014661602.1">
    <property type="nucleotide sequence ID" value="NC_017737.1"/>
</dbReference>
<keyword evidence="2 4" id="KW-1133">Transmembrane helix</keyword>
<dbReference type="PANTHER" id="PTHR23537">
    <property type="match status" value="1"/>
</dbReference>
<evidence type="ECO:0000259" key="5">
    <source>
        <dbReference type="PROSITE" id="PS50850"/>
    </source>
</evidence>
<dbReference type="PANTHER" id="PTHR23537:SF1">
    <property type="entry name" value="SUGAR TRANSPORTER"/>
    <property type="match status" value="1"/>
</dbReference>